<organism evidence="2 3">
    <name type="scientific">Trypanosoma rangeli SC58</name>
    <dbReference type="NCBI Taxonomy" id="429131"/>
    <lineage>
        <taxon>Eukaryota</taxon>
        <taxon>Discoba</taxon>
        <taxon>Euglenozoa</taxon>
        <taxon>Kinetoplastea</taxon>
        <taxon>Metakinetoplastina</taxon>
        <taxon>Trypanosomatida</taxon>
        <taxon>Trypanosomatidae</taxon>
        <taxon>Trypanosoma</taxon>
        <taxon>Herpetosoma</taxon>
    </lineage>
</organism>
<protein>
    <submittedName>
        <fullName evidence="2">Uncharacterized protein</fullName>
    </submittedName>
</protein>
<reference evidence="2 3" key="1">
    <citation type="submission" date="2013-07" db="EMBL/GenBank/DDBJ databases">
        <authorList>
            <person name="Stoco P.H."/>
            <person name="Wagner G."/>
            <person name="Gerber A."/>
            <person name="Zaha A."/>
            <person name="Thompson C."/>
            <person name="Bartholomeu D.C."/>
            <person name="Luckemeyer D.D."/>
            <person name="Bahia D."/>
            <person name="Loreto E."/>
            <person name="Prestes E.B."/>
            <person name="Lima F.M."/>
            <person name="Rodrigues-Luiz G."/>
            <person name="Vallejo G.A."/>
            <person name="Filho J.F."/>
            <person name="Monteiro K.M."/>
            <person name="Tyler K.M."/>
            <person name="de Almeida L.G."/>
            <person name="Ortiz M.F."/>
            <person name="Siervo M.A."/>
            <person name="de Moraes M.H."/>
            <person name="Cunha O.L."/>
            <person name="Mendonca-Neto R."/>
            <person name="Silva R."/>
            <person name="Teixeira S.M."/>
            <person name="Murta S.M."/>
            <person name="Sincero T.C."/>
            <person name="Mendes T.A."/>
            <person name="Urmenyi T.P."/>
            <person name="Silva V.G."/>
            <person name="da Rocha W.D."/>
            <person name="Andersson B."/>
            <person name="Romanha A.J."/>
            <person name="Steindel M."/>
            <person name="de Vasconcelos A.T."/>
            <person name="Grisard E.C."/>
        </authorList>
    </citation>
    <scope>NUCLEOTIDE SEQUENCE [LARGE SCALE GENOMIC DNA]</scope>
    <source>
        <strain evidence="2 3">SC58</strain>
    </source>
</reference>
<evidence type="ECO:0000313" key="2">
    <source>
        <dbReference type="EMBL" id="ESL06642.1"/>
    </source>
</evidence>
<dbReference type="EMBL" id="AUPL01005681">
    <property type="protein sequence ID" value="ESL06642.1"/>
    <property type="molecule type" value="Genomic_DNA"/>
</dbReference>
<sequence>MTPKRRLPRRNRTADGCPNLREAAAERIDAVTAEPLHPSRFVEIISPDGTLRLFYNTATLIRIATDRGMFMQPPHFREPMLPSLQRQVEEIEGRTFRFEKSNVLIRDIGDETDGGIYVLHRHVYFDQIMDEFYLLNPAELYVCPACYLHWIGTRLIPHLTETRQRIEYVDGDPNPVIDPLDVLAHMQGVQNTAENETDISDAADLNTEMERAPLTIPSIDALPGWDSPLVHIVFRRAISWRRHVRCHHNDTGTAAVDYRLKEFLSQYISQYNRLLEAKNRKQRRRGDRTPAGVPELTVPRYWHINARYNRLRYNRIVEAVERAEPYLDECINQTAFPNETVMNTFHSNDQDSSASDFICDSEGSSESSGDSYGRYPRYEGSLSSCEESDANGTQRLRKRRRESSSTTVDSSSLSEEEEEEAEVPQRRLFKGGLLAPLPEPYRDYTYEERRVLNAHSKRVVKPTMLYLPPQRGETEDDCDEEDVDWGQIGETIESAAVYVCNMQQRHRKTTTTTTTTSAEHCGGTTLRRGQQEGPTSSGECSAAGKQLADDVPSRSCVVQRLMLDDDSMPPMTLVQDSFTPERQKRLLLDDSD</sequence>
<feature type="compositionally biased region" description="Basic and acidic residues" evidence="1">
    <location>
        <begin position="579"/>
        <end position="592"/>
    </location>
</feature>
<dbReference type="AlphaFoldDB" id="A0A061J052"/>
<comment type="caution">
    <text evidence="2">The sequence shown here is derived from an EMBL/GenBank/DDBJ whole genome shotgun (WGS) entry which is preliminary data.</text>
</comment>
<evidence type="ECO:0000313" key="3">
    <source>
        <dbReference type="Proteomes" id="UP000031737"/>
    </source>
</evidence>
<feature type="region of interest" description="Disordered" evidence="1">
    <location>
        <begin position="510"/>
        <end position="592"/>
    </location>
</feature>
<accession>A0A061J052</accession>
<feature type="compositionally biased region" description="Low complexity" evidence="1">
    <location>
        <begin position="360"/>
        <end position="371"/>
    </location>
</feature>
<feature type="compositionally biased region" description="Low complexity" evidence="1">
    <location>
        <begin position="404"/>
        <end position="413"/>
    </location>
</feature>
<name>A0A061J052_TRYRA</name>
<evidence type="ECO:0000256" key="1">
    <source>
        <dbReference type="SAM" id="MobiDB-lite"/>
    </source>
</evidence>
<feature type="compositionally biased region" description="Polar residues" evidence="1">
    <location>
        <begin position="343"/>
        <end position="355"/>
    </location>
</feature>
<feature type="compositionally biased region" description="Polar residues" evidence="1">
    <location>
        <begin position="381"/>
        <end position="394"/>
    </location>
</feature>
<dbReference type="VEuPathDB" id="TriTrypDB:TRSC58_05681"/>
<gene>
    <name evidence="2" type="ORF">TRSC58_05681</name>
</gene>
<dbReference type="OrthoDB" id="263049at2759"/>
<dbReference type="Proteomes" id="UP000031737">
    <property type="component" value="Unassembled WGS sequence"/>
</dbReference>
<feature type="region of interest" description="Disordered" evidence="1">
    <location>
        <begin position="343"/>
        <end position="424"/>
    </location>
</feature>
<proteinExistence type="predicted"/>
<keyword evidence="3" id="KW-1185">Reference proteome</keyword>